<evidence type="ECO:0008006" key="4">
    <source>
        <dbReference type="Google" id="ProtNLM"/>
    </source>
</evidence>
<evidence type="ECO:0000256" key="1">
    <source>
        <dbReference type="SAM" id="Phobius"/>
    </source>
</evidence>
<keyword evidence="1" id="KW-1133">Transmembrane helix</keyword>
<name>A0A2M7THM0_UNCKA</name>
<feature type="transmembrane region" description="Helical" evidence="1">
    <location>
        <begin position="163"/>
        <end position="185"/>
    </location>
</feature>
<protein>
    <recommendedName>
        <fullName evidence="4">Single cache domain-containing protein</fullName>
    </recommendedName>
</protein>
<gene>
    <name evidence="2" type="ORF">COY32_04610</name>
</gene>
<comment type="caution">
    <text evidence="2">The sequence shown here is derived from an EMBL/GenBank/DDBJ whole genome shotgun (WGS) entry which is preliminary data.</text>
</comment>
<keyword evidence="1" id="KW-0472">Membrane</keyword>
<evidence type="ECO:0000313" key="3">
    <source>
        <dbReference type="Proteomes" id="UP000228920"/>
    </source>
</evidence>
<proteinExistence type="predicted"/>
<evidence type="ECO:0000313" key="2">
    <source>
        <dbReference type="EMBL" id="PIZ45805.1"/>
    </source>
</evidence>
<sequence>MFTSITSKIVAQTVFIPAMLFTFSVGVSFAMVQQMYRQSANDPQVQIVEDLVFSYNEGQTPPTADQVTQSTVDISRTLSEFVMLFDKDGKVVISTGALGADVPQLPAGVLEDVKANGESRITWEPQTDVRVATVIDHYQSGDNEGYVLAGRSLKEVEARTQEALVFAFSAWLLGIGGLFASYILFRNVLVKPLQSEDKN</sequence>
<keyword evidence="1" id="KW-0812">Transmembrane</keyword>
<feature type="transmembrane region" description="Helical" evidence="1">
    <location>
        <begin position="12"/>
        <end position="32"/>
    </location>
</feature>
<dbReference type="AlphaFoldDB" id="A0A2M7THM0"/>
<reference evidence="3" key="1">
    <citation type="submission" date="2017-09" db="EMBL/GenBank/DDBJ databases">
        <title>Depth-based differentiation of microbial function through sediment-hosted aquifers and enrichment of novel symbionts in the deep terrestrial subsurface.</title>
        <authorList>
            <person name="Probst A.J."/>
            <person name="Ladd B."/>
            <person name="Jarett J.K."/>
            <person name="Geller-Mcgrath D.E."/>
            <person name="Sieber C.M.K."/>
            <person name="Emerson J.B."/>
            <person name="Anantharaman K."/>
            <person name="Thomas B.C."/>
            <person name="Malmstrom R."/>
            <person name="Stieglmeier M."/>
            <person name="Klingl A."/>
            <person name="Woyke T."/>
            <person name="Ryan C.M."/>
            <person name="Banfield J.F."/>
        </authorList>
    </citation>
    <scope>NUCLEOTIDE SEQUENCE [LARGE SCALE GENOMIC DNA]</scope>
</reference>
<dbReference type="Proteomes" id="UP000228920">
    <property type="component" value="Unassembled WGS sequence"/>
</dbReference>
<organism evidence="2 3">
    <name type="scientific">candidate division WWE3 bacterium CG_4_10_14_0_2_um_filter_41_14</name>
    <dbReference type="NCBI Taxonomy" id="1975072"/>
    <lineage>
        <taxon>Bacteria</taxon>
        <taxon>Katanobacteria</taxon>
    </lineage>
</organism>
<dbReference type="EMBL" id="PFNL01000122">
    <property type="protein sequence ID" value="PIZ45805.1"/>
    <property type="molecule type" value="Genomic_DNA"/>
</dbReference>
<accession>A0A2M7THM0</accession>